<dbReference type="AlphaFoldDB" id="A0A8B7NCI1"/>
<accession>A0A8B7NCI1</accession>
<feature type="compositionally biased region" description="Low complexity" evidence="1">
    <location>
        <begin position="666"/>
        <end position="681"/>
    </location>
</feature>
<keyword evidence="2" id="KW-1185">Reference proteome</keyword>
<feature type="compositionally biased region" description="Polar residues" evidence="1">
    <location>
        <begin position="713"/>
        <end position="729"/>
    </location>
</feature>
<dbReference type="Proteomes" id="UP000694843">
    <property type="component" value="Unplaced"/>
</dbReference>
<feature type="compositionally biased region" description="Low complexity" evidence="1">
    <location>
        <begin position="777"/>
        <end position="797"/>
    </location>
</feature>
<dbReference type="GeneID" id="108668527"/>
<organism evidence="2 3">
    <name type="scientific">Hyalella azteca</name>
    <name type="common">Amphipod</name>
    <dbReference type="NCBI Taxonomy" id="294128"/>
    <lineage>
        <taxon>Eukaryota</taxon>
        <taxon>Metazoa</taxon>
        <taxon>Ecdysozoa</taxon>
        <taxon>Arthropoda</taxon>
        <taxon>Crustacea</taxon>
        <taxon>Multicrustacea</taxon>
        <taxon>Malacostraca</taxon>
        <taxon>Eumalacostraca</taxon>
        <taxon>Peracarida</taxon>
        <taxon>Amphipoda</taxon>
        <taxon>Senticaudata</taxon>
        <taxon>Talitrida</taxon>
        <taxon>Talitroidea</taxon>
        <taxon>Hyalellidae</taxon>
        <taxon>Hyalella</taxon>
    </lineage>
</organism>
<reference evidence="3" key="1">
    <citation type="submission" date="2025-08" db="UniProtKB">
        <authorList>
            <consortium name="RefSeq"/>
        </authorList>
    </citation>
    <scope>IDENTIFICATION</scope>
    <source>
        <tissue evidence="3">Whole organism</tissue>
    </source>
</reference>
<name>A0A8B7NCI1_HYAAZ</name>
<proteinExistence type="predicted"/>
<evidence type="ECO:0000256" key="1">
    <source>
        <dbReference type="SAM" id="MobiDB-lite"/>
    </source>
</evidence>
<sequence length="828" mass="92687">MDKTVELPAAPTVSLASSRVFTFDKYAPLPDTCNSAPVIGYHSASSKKNNKNTDELPFVVTRKLAGPLPWQSEYPCSSPCCSALIPRSSLMYPSRTRCTESQLYADNRSYLGNLLQCVPSQNGDVRLFQAVNTNEGSVVVLHELPCLLEEQTKLIGPKLSFRKDNAIHDMQCAEVRNETLLLTRAQKFVDLHKVCDDQLEFCNIKIESDVSLTSACLSQKYGDKWLQTDVSQRISLYDSQRMQPCIWSSMIPDNINRGLDGKWCSAVFAYEDNIAIATNKTSIYSCDFRKQKCDRLFDLYRSTNKKNIDEICNLKHSSSSPYMFVVTCDELILLDERNSRVPVMKYNHMLLGRPARSVLQTMHNIDIMMLANNLEKRVAFASVEGLDILRETPDNYIKSPSLIYHSDFATPVKNYAHKKGLWFDHRVSDTLLNFDNAGLGSACSSDGKSFTVFLSSKAGDVFSQKFSLIDSDSATATLTNTSSLVRRLKDYEKTTIKLDDLFAPNKSSRKFVGNVITSTSGGSQHLDSVPVWDVTNFVESYRNSDAPRKTSNEDRVFKWIDELTFNYKIDTEFMRSSSENQADDKISKYFHANTVERMSHKWISSRKDMVALRVLEYWPLPDPNEASELNLDAFAPDNKVQYYRSVPYSKKFGVSEYTNKVKSRSSDGGSSSRSSGTSLSKNSDRPSKRTVKSGVSQELLDATAALEAPRTPYLSTLPSHPRTPFTTHVPQNFQDLTNITQSQLGARQDSQSCTPSIANMPQIIQLRTPYSASVAERSTQSQQSTHSASQRSTQSSAGLSTPYASILGVRPSAPSTGRLKKRPRNAGF</sequence>
<evidence type="ECO:0000313" key="2">
    <source>
        <dbReference type="Proteomes" id="UP000694843"/>
    </source>
</evidence>
<protein>
    <submittedName>
        <fullName evidence="3">Uncharacterized protein LOC108668527</fullName>
    </submittedName>
</protein>
<dbReference type="KEGG" id="hazt:108668527"/>
<evidence type="ECO:0000313" key="3">
    <source>
        <dbReference type="RefSeq" id="XP_018011251.1"/>
    </source>
</evidence>
<feature type="region of interest" description="Disordered" evidence="1">
    <location>
        <begin position="659"/>
        <end position="729"/>
    </location>
</feature>
<gene>
    <name evidence="3" type="primary">LOC108668527</name>
</gene>
<dbReference type="OrthoDB" id="2382881at2759"/>
<feature type="region of interest" description="Disordered" evidence="1">
    <location>
        <begin position="771"/>
        <end position="828"/>
    </location>
</feature>
<feature type="compositionally biased region" description="Basic residues" evidence="1">
    <location>
        <begin position="818"/>
        <end position="828"/>
    </location>
</feature>
<dbReference type="RefSeq" id="XP_018011251.1">
    <property type="nucleotide sequence ID" value="XM_018155762.2"/>
</dbReference>